<evidence type="ECO:0000256" key="1">
    <source>
        <dbReference type="ARBA" id="ARBA00005417"/>
    </source>
</evidence>
<gene>
    <name evidence="6" type="ORF">H1R19_16660</name>
</gene>
<dbReference type="PROSITE" id="PS00211">
    <property type="entry name" value="ABC_TRANSPORTER_1"/>
    <property type="match status" value="1"/>
</dbReference>
<dbReference type="InterPro" id="IPR027417">
    <property type="entry name" value="P-loop_NTPase"/>
</dbReference>
<dbReference type="KEGG" id="gji:H1R19_16660"/>
<dbReference type="InterPro" id="IPR017871">
    <property type="entry name" value="ABC_transporter-like_CS"/>
</dbReference>
<dbReference type="GO" id="GO:0005524">
    <property type="term" value="F:ATP binding"/>
    <property type="evidence" value="ECO:0007669"/>
    <property type="project" value="UniProtKB-KW"/>
</dbReference>
<protein>
    <submittedName>
        <fullName evidence="6">Metal ABC transporter ATP-binding protein</fullName>
    </submittedName>
</protein>
<evidence type="ECO:0000256" key="4">
    <source>
        <dbReference type="ARBA" id="ARBA00022840"/>
    </source>
</evidence>
<dbReference type="InterPro" id="IPR003439">
    <property type="entry name" value="ABC_transporter-like_ATP-bd"/>
</dbReference>
<dbReference type="AlphaFoldDB" id="A0A7D7QG08"/>
<keyword evidence="3" id="KW-0547">Nucleotide-binding</keyword>
<evidence type="ECO:0000313" key="6">
    <source>
        <dbReference type="EMBL" id="QMT00522.1"/>
    </source>
</evidence>
<keyword evidence="2" id="KW-0813">Transport</keyword>
<dbReference type="PANTHER" id="PTHR42734">
    <property type="entry name" value="METAL TRANSPORT SYSTEM ATP-BINDING PROTEIN TM_0124-RELATED"/>
    <property type="match status" value="1"/>
</dbReference>
<comment type="similarity">
    <text evidence="1">Belongs to the ABC transporter superfamily.</text>
</comment>
<reference evidence="7" key="1">
    <citation type="submission" date="2020-07" db="EMBL/GenBank/DDBJ databases">
        <title>novel species isolated from the respiratory tract of Marmot.</title>
        <authorList>
            <person name="Zhang G."/>
        </authorList>
    </citation>
    <scope>NUCLEOTIDE SEQUENCE [LARGE SCALE GENOMIC DNA]</scope>
    <source>
        <strain evidence="7">686</strain>
    </source>
</reference>
<proteinExistence type="inferred from homology"/>
<accession>A0A7D7QG08</accession>
<dbReference type="Pfam" id="PF00005">
    <property type="entry name" value="ABC_tran"/>
    <property type="match status" value="1"/>
</dbReference>
<dbReference type="PROSITE" id="PS50893">
    <property type="entry name" value="ABC_TRANSPORTER_2"/>
    <property type="match status" value="1"/>
</dbReference>
<keyword evidence="7" id="KW-1185">Reference proteome</keyword>
<dbReference type="SMART" id="SM00382">
    <property type="entry name" value="AAA"/>
    <property type="match status" value="1"/>
</dbReference>
<dbReference type="InterPro" id="IPR050153">
    <property type="entry name" value="Metal_Ion_Import_ABC"/>
</dbReference>
<evidence type="ECO:0000256" key="2">
    <source>
        <dbReference type="ARBA" id="ARBA00022448"/>
    </source>
</evidence>
<evidence type="ECO:0000259" key="5">
    <source>
        <dbReference type="PROSITE" id="PS50893"/>
    </source>
</evidence>
<dbReference type="FunFam" id="3.40.50.300:FF:000134">
    <property type="entry name" value="Iron-enterobactin ABC transporter ATP-binding protein"/>
    <property type="match status" value="1"/>
</dbReference>
<keyword evidence="4 6" id="KW-0067">ATP-binding</keyword>
<dbReference type="Proteomes" id="UP000515663">
    <property type="component" value="Chromosome"/>
</dbReference>
<dbReference type="Gene3D" id="3.40.50.300">
    <property type="entry name" value="P-loop containing nucleotide triphosphate hydrolases"/>
    <property type="match status" value="1"/>
</dbReference>
<feature type="domain" description="ABC transporter" evidence="5">
    <location>
        <begin position="11"/>
        <end position="245"/>
    </location>
</feature>
<sequence length="258" mass="27710">MTEPGSTAHAIEVEDVTVRYGHILALDHATVRIPTGQVCALVGMNGSGKSTLFKTIVGSVTPTTGSVRLGGRTPAAARRAGSVGYVPQSEDIDWTFPISVRDVVMTGRYGHLGFTRRARRADHDAVDEALARVELTDYADRQIGQLSGGQRKRAFVARGIAQEASILLLDEPFAGVDKRTEGTITALLRELADAGTTILVSTHDLQVLPKLADEAILLMRRVIAQGDPTDVITTDNLVRAFGLDPLDRSDLRAQEEAS</sequence>
<dbReference type="CDD" id="cd03235">
    <property type="entry name" value="ABC_Metallic_Cations"/>
    <property type="match status" value="1"/>
</dbReference>
<dbReference type="RefSeq" id="WP_219849610.1">
    <property type="nucleotide sequence ID" value="NZ_CP059491.1"/>
</dbReference>
<dbReference type="InterPro" id="IPR003593">
    <property type="entry name" value="AAA+_ATPase"/>
</dbReference>
<dbReference type="SUPFAM" id="SSF52540">
    <property type="entry name" value="P-loop containing nucleoside triphosphate hydrolases"/>
    <property type="match status" value="1"/>
</dbReference>
<name>A0A7D7QG08_9ACTN</name>
<evidence type="ECO:0000256" key="3">
    <source>
        <dbReference type="ARBA" id="ARBA00022741"/>
    </source>
</evidence>
<organism evidence="6 7">
    <name type="scientific">Gordonia jinghuaiqii</name>
    <dbReference type="NCBI Taxonomy" id="2758710"/>
    <lineage>
        <taxon>Bacteria</taxon>
        <taxon>Bacillati</taxon>
        <taxon>Actinomycetota</taxon>
        <taxon>Actinomycetes</taxon>
        <taxon>Mycobacteriales</taxon>
        <taxon>Gordoniaceae</taxon>
        <taxon>Gordonia</taxon>
    </lineage>
</organism>
<dbReference type="PANTHER" id="PTHR42734:SF5">
    <property type="entry name" value="IRON TRANSPORT SYSTEM ATP-BINDING PROTEIN HI_0361-RELATED"/>
    <property type="match status" value="1"/>
</dbReference>
<dbReference type="EMBL" id="CP059491">
    <property type="protein sequence ID" value="QMT00522.1"/>
    <property type="molecule type" value="Genomic_DNA"/>
</dbReference>
<evidence type="ECO:0000313" key="7">
    <source>
        <dbReference type="Proteomes" id="UP000515663"/>
    </source>
</evidence>
<dbReference type="GO" id="GO:0016887">
    <property type="term" value="F:ATP hydrolysis activity"/>
    <property type="evidence" value="ECO:0007669"/>
    <property type="project" value="InterPro"/>
</dbReference>